<evidence type="ECO:0000256" key="4">
    <source>
        <dbReference type="ARBA" id="ARBA00022898"/>
    </source>
</evidence>
<dbReference type="NCBIfam" id="TIGR00707">
    <property type="entry name" value="argD"/>
    <property type="match status" value="1"/>
</dbReference>
<dbReference type="UniPathway" id="UPA00068">
    <property type="reaction ID" value="UER00109"/>
</dbReference>
<dbReference type="GO" id="GO:0003992">
    <property type="term" value="F:N2-acetyl-L-ornithine:2-oxoglutarate 5-aminotransferase activity"/>
    <property type="evidence" value="ECO:0007669"/>
    <property type="project" value="UniProtKB-UniRule"/>
</dbReference>
<comment type="pathway">
    <text evidence="5">Amino-acid biosynthesis; L-arginine biosynthesis; N(2)-acetyl-L-ornithine from L-glutamate: step 4/4.</text>
</comment>
<feature type="binding site" evidence="5">
    <location>
        <position position="128"/>
    </location>
    <ligand>
        <name>pyridoxal 5'-phosphate</name>
        <dbReference type="ChEBI" id="CHEBI:597326"/>
    </ligand>
</feature>
<comment type="similarity">
    <text evidence="5">Belongs to the class-III pyridoxal-phosphate-dependent aminotransferase family. ArgD subfamily.</text>
</comment>
<keyword evidence="2 5" id="KW-0028">Amino-acid biosynthesis</keyword>
<feature type="binding site" evidence="5">
    <location>
        <begin position="213"/>
        <end position="216"/>
    </location>
    <ligand>
        <name>pyridoxal 5'-phosphate</name>
        <dbReference type="ChEBI" id="CHEBI:597326"/>
    </ligand>
</feature>
<dbReference type="HAMAP" id="MF_01107">
    <property type="entry name" value="ArgD_aminotrans_3"/>
    <property type="match status" value="1"/>
</dbReference>
<dbReference type="NCBIfam" id="NF002325">
    <property type="entry name" value="PRK01278.1"/>
    <property type="match status" value="1"/>
</dbReference>
<keyword evidence="4 5" id="KW-0663">Pyridoxal phosphate</keyword>
<evidence type="ECO:0000256" key="5">
    <source>
        <dbReference type="HAMAP-Rule" id="MF_01107"/>
    </source>
</evidence>
<feature type="binding site" evidence="5">
    <location>
        <begin position="96"/>
        <end position="97"/>
    </location>
    <ligand>
        <name>pyridoxal 5'-phosphate</name>
        <dbReference type="ChEBI" id="CHEBI:597326"/>
    </ligand>
</feature>
<protein>
    <recommendedName>
        <fullName evidence="5">Acetylornithine aminotransferase</fullName>
        <shortName evidence="5">ACOAT</shortName>
        <ecNumber evidence="5">2.6.1.11</ecNumber>
    </recommendedName>
</protein>
<feature type="binding site" evidence="5">
    <location>
        <position position="270"/>
    </location>
    <ligand>
        <name>N(2)-acetyl-L-ornithine</name>
        <dbReference type="ChEBI" id="CHEBI:57805"/>
    </ligand>
</feature>
<dbReference type="GO" id="GO:0005737">
    <property type="term" value="C:cytoplasm"/>
    <property type="evidence" value="ECO:0007669"/>
    <property type="project" value="UniProtKB-SubCell"/>
</dbReference>
<dbReference type="SUPFAM" id="SSF53383">
    <property type="entry name" value="PLP-dependent transferases"/>
    <property type="match status" value="1"/>
</dbReference>
<dbReference type="InterPro" id="IPR015421">
    <property type="entry name" value="PyrdxlP-dep_Trfase_major"/>
</dbReference>
<gene>
    <name evidence="5" type="primary">argD</name>
    <name evidence="6" type="ORF">ENN04_04565</name>
</gene>
<dbReference type="Gene3D" id="3.40.640.10">
    <property type="entry name" value="Type I PLP-dependent aspartate aminotransferase-like (Major domain)"/>
    <property type="match status" value="1"/>
</dbReference>
<sequence>MSFLMDTYKRLPVSFVRGEGVYLYDEKGKKYLDLVGGVAVNVLGHSDPDLVGALCEQASKLWHVSNLYQNPWQEETAKLLVEQFGEPAKVFFCNSGAEANEGAIKLARRYFWEKGEKRYRIITFKNSFHGRTFGAMSATAQEKIHRGFEPLLDGFDYAELNDIKSVERLLRKETAGIMLEVIQGEGGINEAEGEFLAKVEELCRREGLLLIVDEVQTGLGRTGKFYGYQHFDIKPDIITLAKGLGGGFPIGCVIAREEVAQAFKPGSHGSTFGGNALACACAKVVIEKVLKLLDHVEEVGNYFKERLSPFGKVKGRGLMLGLEREENCHEVVLKALERGLLINCTAERVIRFVPPLIIQKEHVDFAIEVLREIL</sequence>
<feature type="binding site" evidence="5">
    <location>
        <position position="131"/>
    </location>
    <ligand>
        <name>N(2)-acetyl-L-ornithine</name>
        <dbReference type="ChEBI" id="CHEBI:57805"/>
    </ligand>
</feature>
<dbReference type="PANTHER" id="PTHR11986:SF79">
    <property type="entry name" value="ACETYLORNITHINE AMINOTRANSFERASE, MITOCHONDRIAL"/>
    <property type="match status" value="1"/>
</dbReference>
<dbReference type="Pfam" id="PF00202">
    <property type="entry name" value="Aminotran_3"/>
    <property type="match status" value="1"/>
</dbReference>
<dbReference type="InterPro" id="IPR015422">
    <property type="entry name" value="PyrdxlP-dep_Trfase_small"/>
</dbReference>
<organism evidence="6">
    <name type="scientific">Thermocrinis ruber</name>
    <dbReference type="NCBI Taxonomy" id="75906"/>
    <lineage>
        <taxon>Bacteria</taxon>
        <taxon>Pseudomonadati</taxon>
        <taxon>Aquificota</taxon>
        <taxon>Aquificia</taxon>
        <taxon>Aquificales</taxon>
        <taxon>Aquificaceae</taxon>
        <taxon>Thermocrinis</taxon>
    </lineage>
</organism>
<dbReference type="PANTHER" id="PTHR11986">
    <property type="entry name" value="AMINOTRANSFERASE CLASS III"/>
    <property type="match status" value="1"/>
</dbReference>
<keyword evidence="1 5" id="KW-0032">Aminotransferase</keyword>
<evidence type="ECO:0000256" key="1">
    <source>
        <dbReference type="ARBA" id="ARBA00022576"/>
    </source>
</evidence>
<keyword evidence="5" id="KW-0055">Arginine biosynthesis</keyword>
<dbReference type="CDD" id="cd00610">
    <property type="entry name" value="OAT_like"/>
    <property type="match status" value="1"/>
</dbReference>
<feature type="binding site" evidence="5">
    <location>
        <position position="271"/>
    </location>
    <ligand>
        <name>pyridoxal 5'-phosphate</name>
        <dbReference type="ChEBI" id="CHEBI:597326"/>
    </ligand>
</feature>
<comment type="subunit">
    <text evidence="5">Homodimer.</text>
</comment>
<name>A0A7C5X4E5_9AQUI</name>
<dbReference type="GO" id="GO:0030170">
    <property type="term" value="F:pyridoxal phosphate binding"/>
    <property type="evidence" value="ECO:0007669"/>
    <property type="project" value="InterPro"/>
</dbReference>
<dbReference type="InterPro" id="IPR004636">
    <property type="entry name" value="AcOrn/SuccOrn_fam"/>
</dbReference>
<comment type="caution">
    <text evidence="6">The sequence shown here is derived from an EMBL/GenBank/DDBJ whole genome shotgun (WGS) entry which is preliminary data.</text>
</comment>
<dbReference type="InterPro" id="IPR015424">
    <property type="entry name" value="PyrdxlP-dep_Trfase"/>
</dbReference>
<evidence type="ECO:0000313" key="6">
    <source>
        <dbReference type="EMBL" id="HHO73894.1"/>
    </source>
</evidence>
<keyword evidence="3 5" id="KW-0808">Transferase</keyword>
<dbReference type="InterPro" id="IPR050103">
    <property type="entry name" value="Class-III_PLP-dep_AT"/>
</dbReference>
<dbReference type="GO" id="GO:0006526">
    <property type="term" value="P:L-arginine biosynthetic process"/>
    <property type="evidence" value="ECO:0007669"/>
    <property type="project" value="UniProtKB-UniRule"/>
</dbReference>
<dbReference type="InterPro" id="IPR005814">
    <property type="entry name" value="Aminotrans_3"/>
</dbReference>
<dbReference type="EC" id="2.6.1.11" evidence="5"/>
<dbReference type="AlphaFoldDB" id="A0A7C5X4E5"/>
<proteinExistence type="inferred from homology"/>
<accession>A0A7C5X4E5</accession>
<feature type="modified residue" description="N6-(pyridoxal phosphate)lysine" evidence="5">
    <location>
        <position position="242"/>
    </location>
</feature>
<dbReference type="Gene3D" id="3.90.1150.10">
    <property type="entry name" value="Aspartate Aminotransferase, domain 1"/>
    <property type="match status" value="1"/>
</dbReference>
<evidence type="ECO:0000256" key="3">
    <source>
        <dbReference type="ARBA" id="ARBA00022679"/>
    </source>
</evidence>
<dbReference type="FunFam" id="3.40.640.10:FF:000004">
    <property type="entry name" value="Acetylornithine aminotransferase"/>
    <property type="match status" value="1"/>
</dbReference>
<comment type="miscellaneous">
    <text evidence="5">May also have succinyldiaminopimelate aminotransferase activity, thus carrying out the corresponding step in lysine biosynthesis.</text>
</comment>
<dbReference type="EMBL" id="DSAC01000052">
    <property type="protein sequence ID" value="HHO73894.1"/>
    <property type="molecule type" value="Genomic_DNA"/>
</dbReference>
<dbReference type="PROSITE" id="PS00600">
    <property type="entry name" value="AA_TRANSFER_CLASS_3"/>
    <property type="match status" value="1"/>
</dbReference>
<comment type="cofactor">
    <cofactor evidence="5">
        <name>pyridoxal 5'-phosphate</name>
        <dbReference type="ChEBI" id="CHEBI:597326"/>
    </cofactor>
    <text evidence="5">Binds 1 pyridoxal phosphate per subunit.</text>
</comment>
<comment type="catalytic activity">
    <reaction evidence="5">
        <text>N(2)-acetyl-L-ornithine + 2-oxoglutarate = N-acetyl-L-glutamate 5-semialdehyde + L-glutamate</text>
        <dbReference type="Rhea" id="RHEA:18049"/>
        <dbReference type="ChEBI" id="CHEBI:16810"/>
        <dbReference type="ChEBI" id="CHEBI:29123"/>
        <dbReference type="ChEBI" id="CHEBI:29985"/>
        <dbReference type="ChEBI" id="CHEBI:57805"/>
        <dbReference type="EC" id="2.6.1.11"/>
    </reaction>
</comment>
<comment type="subcellular location">
    <subcellularLocation>
        <location evidence="5">Cytoplasm</location>
    </subcellularLocation>
</comment>
<keyword evidence="5" id="KW-0963">Cytoplasm</keyword>
<dbReference type="InterPro" id="IPR049704">
    <property type="entry name" value="Aminotrans_3_PPA_site"/>
</dbReference>
<dbReference type="GO" id="GO:0042802">
    <property type="term" value="F:identical protein binding"/>
    <property type="evidence" value="ECO:0007669"/>
    <property type="project" value="TreeGrafter"/>
</dbReference>
<dbReference type="PIRSF" id="PIRSF000521">
    <property type="entry name" value="Transaminase_4ab_Lys_Orn"/>
    <property type="match status" value="1"/>
</dbReference>
<evidence type="ECO:0000256" key="2">
    <source>
        <dbReference type="ARBA" id="ARBA00022605"/>
    </source>
</evidence>
<reference evidence="6" key="1">
    <citation type="journal article" date="2020" name="mSystems">
        <title>Genome- and Community-Level Interaction Insights into Carbon Utilization and Element Cycling Functions of Hydrothermarchaeota in Hydrothermal Sediment.</title>
        <authorList>
            <person name="Zhou Z."/>
            <person name="Liu Y."/>
            <person name="Xu W."/>
            <person name="Pan J."/>
            <person name="Luo Z.H."/>
            <person name="Li M."/>
        </authorList>
    </citation>
    <scope>NUCLEOTIDE SEQUENCE [LARGE SCALE GENOMIC DNA]</scope>
    <source>
        <strain evidence="6">SpSt-114</strain>
    </source>
</reference>